<evidence type="ECO:0000256" key="1">
    <source>
        <dbReference type="SAM" id="Phobius"/>
    </source>
</evidence>
<feature type="transmembrane region" description="Helical" evidence="1">
    <location>
        <begin position="42"/>
        <end position="61"/>
    </location>
</feature>
<keyword evidence="3" id="KW-1185">Reference proteome</keyword>
<keyword evidence="1" id="KW-0472">Membrane</keyword>
<gene>
    <name evidence="2" type="ORF">NCTC12360_02969</name>
</gene>
<keyword evidence="1" id="KW-1133">Transmembrane helix</keyword>
<keyword evidence="1" id="KW-0812">Transmembrane</keyword>
<protein>
    <submittedName>
        <fullName evidence="2">Uncharacterized protein</fullName>
    </submittedName>
</protein>
<evidence type="ECO:0000313" key="3">
    <source>
        <dbReference type="Proteomes" id="UP000254807"/>
    </source>
</evidence>
<dbReference type="Proteomes" id="UP000254807">
    <property type="component" value="Unassembled WGS sequence"/>
</dbReference>
<evidence type="ECO:0000313" key="2">
    <source>
        <dbReference type="EMBL" id="STD84431.1"/>
    </source>
</evidence>
<proteinExistence type="predicted"/>
<name>A0A376H0Y1_ENTGA</name>
<feature type="transmembrane region" description="Helical" evidence="1">
    <location>
        <begin position="16"/>
        <end position="36"/>
    </location>
</feature>
<dbReference type="EMBL" id="UFYW01000001">
    <property type="protein sequence ID" value="STD84431.1"/>
    <property type="molecule type" value="Genomic_DNA"/>
</dbReference>
<accession>A0A376H0Y1</accession>
<dbReference type="AlphaFoldDB" id="A0A376H0Y1"/>
<reference evidence="2 3" key="1">
    <citation type="submission" date="2018-06" db="EMBL/GenBank/DDBJ databases">
        <authorList>
            <consortium name="Pathogen Informatics"/>
            <person name="Doyle S."/>
        </authorList>
    </citation>
    <scope>NUCLEOTIDE SEQUENCE [LARGE SCALE GENOMIC DNA]</scope>
    <source>
        <strain evidence="2 3">NCTC12360</strain>
    </source>
</reference>
<sequence>MNKLKIKQMYSEGKDFLLNFFSVVGIIYLFSNWTGYPWEQKYILLFSFVVSIITLLVDENIRN</sequence>
<organism evidence="2 3">
    <name type="scientific">Enterococcus gallinarum</name>
    <dbReference type="NCBI Taxonomy" id="1353"/>
    <lineage>
        <taxon>Bacteria</taxon>
        <taxon>Bacillati</taxon>
        <taxon>Bacillota</taxon>
        <taxon>Bacilli</taxon>
        <taxon>Lactobacillales</taxon>
        <taxon>Enterococcaceae</taxon>
        <taxon>Enterococcus</taxon>
    </lineage>
</organism>